<evidence type="ECO:0000256" key="2">
    <source>
        <dbReference type="ARBA" id="ARBA00005810"/>
    </source>
</evidence>
<feature type="domain" description="7,8-dihydro-6-hydroxymethylpterin-pyrophosphokinase" evidence="13">
    <location>
        <begin position="87"/>
        <end position="98"/>
    </location>
</feature>
<keyword evidence="7 14" id="KW-0418">Kinase</keyword>
<keyword evidence="6" id="KW-0547">Nucleotide-binding</keyword>
<dbReference type="GO" id="GO:0005524">
    <property type="term" value="F:ATP binding"/>
    <property type="evidence" value="ECO:0007669"/>
    <property type="project" value="UniProtKB-KW"/>
</dbReference>
<dbReference type="EC" id="2.7.6.3" evidence="3"/>
<dbReference type="NCBIfam" id="TIGR01498">
    <property type="entry name" value="folK"/>
    <property type="match status" value="1"/>
</dbReference>
<sequence length="160" mass="18139">MNQSILVIGGNLGPREQHLQQAVSLIHAEAGPVRKASALYETAAWGKVEQPAYLNQALLIDTVLEAPALLEKLLEIEHRIGRIRREKWGARVIDIDIIFYNDAIIQTPTLKVPHPQMQHRRFVLVPIVEIAPDWVHPLLGRNMVELLEQTSDTLEVRKVQ</sequence>
<evidence type="ECO:0000313" key="15">
    <source>
        <dbReference type="Proteomes" id="UP000244450"/>
    </source>
</evidence>
<dbReference type="OrthoDB" id="9808041at2"/>
<dbReference type="PROSITE" id="PS00794">
    <property type="entry name" value="HPPK"/>
    <property type="match status" value="1"/>
</dbReference>
<dbReference type="RefSeq" id="WP_108688643.1">
    <property type="nucleotide sequence ID" value="NZ_QCYK01000003.1"/>
</dbReference>
<comment type="pathway">
    <text evidence="1">Cofactor biosynthesis; tetrahydrofolate biosynthesis; 2-amino-4-hydroxy-6-hydroxymethyl-7,8-dihydropteridine diphosphate from 7,8-dihydroneopterin triphosphate: step 4/4.</text>
</comment>
<dbReference type="GO" id="GO:0016301">
    <property type="term" value="F:kinase activity"/>
    <property type="evidence" value="ECO:0007669"/>
    <property type="project" value="UniProtKB-KW"/>
</dbReference>
<dbReference type="InterPro" id="IPR000550">
    <property type="entry name" value="Hppk"/>
</dbReference>
<gene>
    <name evidence="14" type="primary">folK</name>
    <name evidence="14" type="ORF">DCC81_21005</name>
</gene>
<evidence type="ECO:0000256" key="8">
    <source>
        <dbReference type="ARBA" id="ARBA00022840"/>
    </source>
</evidence>
<dbReference type="SUPFAM" id="SSF55083">
    <property type="entry name" value="6-hydroxymethyl-7,8-dihydropterin pyrophosphokinase, HPPK"/>
    <property type="match status" value="1"/>
</dbReference>
<keyword evidence="15" id="KW-1185">Reference proteome</keyword>
<keyword evidence="9" id="KW-0289">Folate biosynthesis</keyword>
<dbReference type="EMBL" id="QCYK01000003">
    <property type="protein sequence ID" value="PUZ22899.1"/>
    <property type="molecule type" value="Genomic_DNA"/>
</dbReference>
<evidence type="ECO:0000256" key="3">
    <source>
        <dbReference type="ARBA" id="ARBA00013253"/>
    </source>
</evidence>
<evidence type="ECO:0000256" key="9">
    <source>
        <dbReference type="ARBA" id="ARBA00022909"/>
    </source>
</evidence>
<dbReference type="PANTHER" id="PTHR43071">
    <property type="entry name" value="2-AMINO-4-HYDROXY-6-HYDROXYMETHYLDIHYDROPTERIDINE PYROPHOSPHOKINASE"/>
    <property type="match status" value="1"/>
</dbReference>
<evidence type="ECO:0000256" key="6">
    <source>
        <dbReference type="ARBA" id="ARBA00022741"/>
    </source>
</evidence>
<dbReference type="GO" id="GO:0046654">
    <property type="term" value="P:tetrahydrofolate biosynthetic process"/>
    <property type="evidence" value="ECO:0007669"/>
    <property type="project" value="UniProtKB-UniPathway"/>
</dbReference>
<evidence type="ECO:0000256" key="11">
    <source>
        <dbReference type="ARBA" id="ARBA00029766"/>
    </source>
</evidence>
<comment type="similarity">
    <text evidence="2">Belongs to the HPPK family.</text>
</comment>
<dbReference type="InterPro" id="IPR035907">
    <property type="entry name" value="Hppk_sf"/>
</dbReference>
<evidence type="ECO:0000256" key="5">
    <source>
        <dbReference type="ARBA" id="ARBA00022679"/>
    </source>
</evidence>
<evidence type="ECO:0000256" key="4">
    <source>
        <dbReference type="ARBA" id="ARBA00016218"/>
    </source>
</evidence>
<dbReference type="Gene3D" id="3.30.70.560">
    <property type="entry name" value="7,8-Dihydro-6-hydroxymethylpterin-pyrophosphokinase HPPK"/>
    <property type="match status" value="1"/>
</dbReference>
<dbReference type="AlphaFoldDB" id="A0A2T7BCS6"/>
<reference evidence="14 15" key="1">
    <citation type="submission" date="2018-04" db="EMBL/GenBank/DDBJ databases">
        <title>Chitinophaga fuyangensis sp. nov., isolated from soil in a chemical factory.</title>
        <authorList>
            <person name="Chen K."/>
        </authorList>
    </citation>
    <scope>NUCLEOTIDE SEQUENCE [LARGE SCALE GENOMIC DNA]</scope>
    <source>
        <strain evidence="14 15">LY-1</strain>
    </source>
</reference>
<dbReference type="Proteomes" id="UP000244450">
    <property type="component" value="Unassembled WGS sequence"/>
</dbReference>
<organism evidence="14 15">
    <name type="scientific">Chitinophaga parva</name>
    <dbReference type="NCBI Taxonomy" id="2169414"/>
    <lineage>
        <taxon>Bacteria</taxon>
        <taxon>Pseudomonadati</taxon>
        <taxon>Bacteroidota</taxon>
        <taxon>Chitinophagia</taxon>
        <taxon>Chitinophagales</taxon>
        <taxon>Chitinophagaceae</taxon>
        <taxon>Chitinophaga</taxon>
    </lineage>
</organism>
<accession>A0A2T7BCS6</accession>
<evidence type="ECO:0000256" key="12">
    <source>
        <dbReference type="ARBA" id="ARBA00033413"/>
    </source>
</evidence>
<dbReference type="GO" id="GO:0003848">
    <property type="term" value="F:2-amino-4-hydroxy-6-hydroxymethyldihydropteridine diphosphokinase activity"/>
    <property type="evidence" value="ECO:0007669"/>
    <property type="project" value="UniProtKB-EC"/>
</dbReference>
<comment type="function">
    <text evidence="10">Catalyzes the transfer of pyrophosphate from adenosine triphosphate (ATP) to 6-hydroxymethyl-7,8-dihydropterin, an enzymatic step in folate biosynthesis pathway.</text>
</comment>
<dbReference type="GO" id="GO:0046656">
    <property type="term" value="P:folic acid biosynthetic process"/>
    <property type="evidence" value="ECO:0007669"/>
    <property type="project" value="UniProtKB-KW"/>
</dbReference>
<evidence type="ECO:0000256" key="1">
    <source>
        <dbReference type="ARBA" id="ARBA00005051"/>
    </source>
</evidence>
<evidence type="ECO:0000313" key="14">
    <source>
        <dbReference type="EMBL" id="PUZ22899.1"/>
    </source>
</evidence>
<protein>
    <recommendedName>
        <fullName evidence="4">2-amino-4-hydroxy-6-hydroxymethyldihydropteridine pyrophosphokinase</fullName>
        <ecNumber evidence="3">2.7.6.3</ecNumber>
    </recommendedName>
    <alternativeName>
        <fullName evidence="11">6-hydroxymethyl-7,8-dihydropterin pyrophosphokinase</fullName>
    </alternativeName>
    <alternativeName>
        <fullName evidence="12">7,8-dihydro-6-hydroxymethylpterin-pyrophosphokinase</fullName>
    </alternativeName>
</protein>
<dbReference type="CDD" id="cd00483">
    <property type="entry name" value="HPPK"/>
    <property type="match status" value="1"/>
</dbReference>
<dbReference type="PANTHER" id="PTHR43071:SF1">
    <property type="entry name" value="2-AMINO-4-HYDROXY-6-HYDROXYMETHYLDIHYDROPTERIDINE PYROPHOSPHOKINASE"/>
    <property type="match status" value="1"/>
</dbReference>
<proteinExistence type="inferred from homology"/>
<keyword evidence="5" id="KW-0808">Transferase</keyword>
<evidence type="ECO:0000256" key="7">
    <source>
        <dbReference type="ARBA" id="ARBA00022777"/>
    </source>
</evidence>
<evidence type="ECO:0000259" key="13">
    <source>
        <dbReference type="PROSITE" id="PS00794"/>
    </source>
</evidence>
<name>A0A2T7BCS6_9BACT</name>
<dbReference type="Pfam" id="PF01288">
    <property type="entry name" value="HPPK"/>
    <property type="match status" value="1"/>
</dbReference>
<comment type="caution">
    <text evidence="14">The sequence shown here is derived from an EMBL/GenBank/DDBJ whole genome shotgun (WGS) entry which is preliminary data.</text>
</comment>
<dbReference type="UniPathway" id="UPA00077">
    <property type="reaction ID" value="UER00155"/>
</dbReference>
<keyword evidence="8" id="KW-0067">ATP-binding</keyword>
<evidence type="ECO:0000256" key="10">
    <source>
        <dbReference type="ARBA" id="ARBA00029409"/>
    </source>
</evidence>